<reference evidence="2 3" key="1">
    <citation type="submission" date="2019-02" db="EMBL/GenBank/DDBJ databases">
        <title>Genome sequencing of the rare red list fungi Hericium alpestre (H. flagellum).</title>
        <authorList>
            <person name="Buettner E."/>
            <person name="Kellner H."/>
        </authorList>
    </citation>
    <scope>NUCLEOTIDE SEQUENCE [LARGE SCALE GENOMIC DNA]</scope>
    <source>
        <strain evidence="2 3">DSM 108284</strain>
    </source>
</reference>
<evidence type="ECO:0000256" key="1">
    <source>
        <dbReference type="SAM" id="MobiDB-lite"/>
    </source>
</evidence>
<dbReference type="Proteomes" id="UP000298061">
    <property type="component" value="Unassembled WGS sequence"/>
</dbReference>
<dbReference type="AlphaFoldDB" id="A0A4Y9ZZ84"/>
<gene>
    <name evidence="2" type="ORF">EWM64_g3819</name>
</gene>
<comment type="caution">
    <text evidence="2">The sequence shown here is derived from an EMBL/GenBank/DDBJ whole genome shotgun (WGS) entry which is preliminary data.</text>
</comment>
<feature type="compositionally biased region" description="Low complexity" evidence="1">
    <location>
        <begin position="1"/>
        <end position="16"/>
    </location>
</feature>
<feature type="region of interest" description="Disordered" evidence="1">
    <location>
        <begin position="1"/>
        <end position="43"/>
    </location>
</feature>
<evidence type="ECO:0000313" key="3">
    <source>
        <dbReference type="Proteomes" id="UP000298061"/>
    </source>
</evidence>
<dbReference type="EMBL" id="SFCI01000377">
    <property type="protein sequence ID" value="TFY80196.1"/>
    <property type="molecule type" value="Genomic_DNA"/>
</dbReference>
<organism evidence="2 3">
    <name type="scientific">Hericium alpestre</name>
    <dbReference type="NCBI Taxonomy" id="135208"/>
    <lineage>
        <taxon>Eukaryota</taxon>
        <taxon>Fungi</taxon>
        <taxon>Dikarya</taxon>
        <taxon>Basidiomycota</taxon>
        <taxon>Agaricomycotina</taxon>
        <taxon>Agaricomycetes</taxon>
        <taxon>Russulales</taxon>
        <taxon>Hericiaceae</taxon>
        <taxon>Hericium</taxon>
    </lineage>
</organism>
<accession>A0A4Y9ZZ84</accession>
<proteinExistence type="predicted"/>
<name>A0A4Y9ZZ84_9AGAM</name>
<sequence>MDSFTSEIILSSSSVSHTDETQTNVPADQEASGSGGHSYCIVA</sequence>
<evidence type="ECO:0000313" key="2">
    <source>
        <dbReference type="EMBL" id="TFY80196.1"/>
    </source>
</evidence>
<protein>
    <submittedName>
        <fullName evidence="2">Uncharacterized protein</fullName>
    </submittedName>
</protein>
<keyword evidence="3" id="KW-1185">Reference proteome</keyword>